<dbReference type="InterPro" id="IPR009830">
    <property type="entry name" value="LppX/LprAFG"/>
</dbReference>
<keyword evidence="3" id="KW-1003">Cell membrane</keyword>
<accession>A0A6J4N2B4</accession>
<evidence type="ECO:0000313" key="5">
    <source>
        <dbReference type="EMBL" id="CAA9373041.1"/>
    </source>
</evidence>
<name>A0A6J4N2B4_9ACTN</name>
<dbReference type="SUPFAM" id="SSF89392">
    <property type="entry name" value="Prokaryotic lipoproteins and lipoprotein localization factors"/>
    <property type="match status" value="1"/>
</dbReference>
<sequence length="241" mass="24821">MPPAHLSPSRLAGAAAAVLLSVPALSACSGGDDGEGDGKTPEEVLATAAETLTSTSGVQLDLTTADLPPGVTGIVKAAGTAITEPPAFEGTISVVLTGNTFEVPVIAVDDTVYAQIPLAPGWNEVDPQQYGAPDPATLIDGETGFPALLTRTEGAEKGKSVRGGANNDEVLTTYVGTVPGSDMKQVIPSSTGESFDAEWQVTDEGELRQADLTGVFYPDSEEMTYTVTFDEYGTEKEITAP</sequence>
<dbReference type="EMBL" id="CADCUM010000036">
    <property type="protein sequence ID" value="CAA9373041.1"/>
    <property type="molecule type" value="Genomic_DNA"/>
</dbReference>
<keyword evidence="4" id="KW-0732">Signal</keyword>
<dbReference type="AlphaFoldDB" id="A0A6J4N2B4"/>
<keyword evidence="3" id="KW-0472">Membrane</keyword>
<feature type="chain" id="PRO_5027041628" description="Lipoprotein" evidence="4">
    <location>
        <begin position="27"/>
        <end position="241"/>
    </location>
</feature>
<dbReference type="CDD" id="cd16334">
    <property type="entry name" value="LppX-like"/>
    <property type="match status" value="1"/>
</dbReference>
<comment type="subcellular location">
    <subcellularLocation>
        <location evidence="1">Cell envelope</location>
    </subcellularLocation>
</comment>
<dbReference type="Pfam" id="PF07161">
    <property type="entry name" value="LppX_LprAFG"/>
    <property type="match status" value="1"/>
</dbReference>
<evidence type="ECO:0000256" key="1">
    <source>
        <dbReference type="ARBA" id="ARBA00004196"/>
    </source>
</evidence>
<dbReference type="Gene3D" id="2.50.20.20">
    <property type="match status" value="1"/>
</dbReference>
<evidence type="ECO:0000256" key="4">
    <source>
        <dbReference type="SAM" id="SignalP"/>
    </source>
</evidence>
<gene>
    <name evidence="5" type="ORF">AVDCRST_MAG32-894</name>
</gene>
<comment type="similarity">
    <text evidence="2">Belongs to the LppX/LprAFG lipoprotein family.</text>
</comment>
<feature type="signal peptide" evidence="4">
    <location>
        <begin position="1"/>
        <end position="26"/>
    </location>
</feature>
<evidence type="ECO:0008006" key="6">
    <source>
        <dbReference type="Google" id="ProtNLM"/>
    </source>
</evidence>
<reference evidence="5" key="1">
    <citation type="submission" date="2020-02" db="EMBL/GenBank/DDBJ databases">
        <authorList>
            <person name="Meier V. D."/>
        </authorList>
    </citation>
    <scope>NUCLEOTIDE SEQUENCE</scope>
    <source>
        <strain evidence="5">AVDCRST_MAG32</strain>
    </source>
</reference>
<evidence type="ECO:0000256" key="2">
    <source>
        <dbReference type="ARBA" id="ARBA00009194"/>
    </source>
</evidence>
<dbReference type="GO" id="GO:0030313">
    <property type="term" value="C:cell envelope"/>
    <property type="evidence" value="ECO:0007669"/>
    <property type="project" value="UniProtKB-SubCell"/>
</dbReference>
<protein>
    <recommendedName>
        <fullName evidence="6">Lipoprotein</fullName>
    </recommendedName>
</protein>
<organism evidence="5">
    <name type="scientific">uncultured Nocardioides sp</name>
    <dbReference type="NCBI Taxonomy" id="198441"/>
    <lineage>
        <taxon>Bacteria</taxon>
        <taxon>Bacillati</taxon>
        <taxon>Actinomycetota</taxon>
        <taxon>Actinomycetes</taxon>
        <taxon>Propionibacteriales</taxon>
        <taxon>Nocardioidaceae</taxon>
        <taxon>Nocardioides</taxon>
        <taxon>environmental samples</taxon>
    </lineage>
</organism>
<proteinExistence type="inferred from homology"/>
<evidence type="ECO:0000256" key="3">
    <source>
        <dbReference type="ARBA" id="ARBA00022475"/>
    </source>
</evidence>
<dbReference type="InterPro" id="IPR029046">
    <property type="entry name" value="LolA/LolB/LppX"/>
</dbReference>